<dbReference type="GO" id="GO:0005524">
    <property type="term" value="F:ATP binding"/>
    <property type="evidence" value="ECO:0007669"/>
    <property type="project" value="UniProtKB-KW"/>
</dbReference>
<dbReference type="GO" id="GO:0016887">
    <property type="term" value="F:ATP hydrolysis activity"/>
    <property type="evidence" value="ECO:0007669"/>
    <property type="project" value="InterPro"/>
</dbReference>
<dbReference type="FunFam" id="3.30.230.80:FF:000010">
    <property type="entry name" value="Heat shock protein 75 kDa"/>
    <property type="match status" value="1"/>
</dbReference>
<dbReference type="InterPro" id="IPR005946">
    <property type="entry name" value="Rib-P_diPkinase"/>
</dbReference>
<dbReference type="InterPro" id="IPR029057">
    <property type="entry name" value="PRTase-like"/>
</dbReference>
<evidence type="ECO:0000313" key="8">
    <source>
        <dbReference type="Proteomes" id="UP001165083"/>
    </source>
</evidence>
<dbReference type="Pfam" id="PF00183">
    <property type="entry name" value="HSP90"/>
    <property type="match status" value="1"/>
</dbReference>
<accession>A0A9W6WJ06</accession>
<comment type="similarity">
    <text evidence="2">Belongs to the heat shock protein 90 family.</text>
</comment>
<keyword evidence="4" id="KW-0067">ATP-binding</keyword>
<dbReference type="GO" id="GO:0051082">
    <property type="term" value="F:unfolded protein binding"/>
    <property type="evidence" value="ECO:0007669"/>
    <property type="project" value="InterPro"/>
</dbReference>
<feature type="region of interest" description="Disordered" evidence="6">
    <location>
        <begin position="541"/>
        <end position="585"/>
    </location>
</feature>
<comment type="caution">
    <text evidence="7">The sequence shown here is derived from an EMBL/GenBank/DDBJ whole genome shotgun (WGS) entry which is preliminary data.</text>
</comment>
<dbReference type="CDD" id="cd06223">
    <property type="entry name" value="PRTases_typeI"/>
    <property type="match status" value="1"/>
</dbReference>
<dbReference type="PANTHER" id="PTHR11528">
    <property type="entry name" value="HEAT SHOCK PROTEIN 90 FAMILY MEMBER"/>
    <property type="match status" value="1"/>
</dbReference>
<keyword evidence="3" id="KW-0547">Nucleotide-binding</keyword>
<dbReference type="AlphaFoldDB" id="A0A9W6WJ06"/>
<feature type="compositionally biased region" description="Basic and acidic residues" evidence="6">
    <location>
        <begin position="557"/>
        <end position="575"/>
    </location>
</feature>
<sequence length="858" mass="96508">MHFLTLHWRGAATADRREFQAETRQLLDIVTHSIYTDKEVFIRELISNASDALEKLRHLQSTGATIQDAELEPKIVITTDEKAGTLTIADTGVGMSKDELIENLGTIARSGSKAFLEQLKESSPGETGDALSGIIGKFGVGFYSAFMVADKVEVFSQSAVSGRQSHLWRSDGSGSYEVAEASDVTRGSKIVIHLKDSCKEFGTKAKVESIIRRYSNFVSFPIVLDGDTVNTVQALWTKSESDVTDEEYTEFYKFIANAFDEPAYRIIFKADAPIELKTLFFIGSSHTEKFGYARLEPGVSLYSRKVLIERNSPDILPDWMRFVRGVVDSEDLPLSLSREKMQDSRLIHKIRDVLTRRIIRFLERESTKEPDKFEKFFKEFGQFIKEGICTDFQNKDALAKLLRYESSQVDEGKLTTLDEYVSRCPPDQNEIYYLCAPTRAIAESSPYFEAFKKMNKEVLFVYSPIDDFVMTNVAEFNGRKVISAEHTKVDVDSDDGSASGKKLSKDEQQLFGAWLKLTLEDNVKEVKVRLRLMNVWRRVPGAESGEPRERQHHRAAAHGEHHAPCQRQEGDRRAAVSDQSVGSRSTRRGLEAKGCVLSSCRYYAYKHHRRANPAATSLNSKFIQSPAADIAKMLEVMGVDRVIAVDLQMRVEGHEACFFSSDIPVETIETIMAGVEYFATQVYLRRPLVVMAPNPECLRRARIFQTGLNKWLPDSPAQFAVFFHGTGKKESGEQSPADIVGDVKGADVIVVDDLIDTSETLSKLTNLALSKGARKVYCFASHPLLNGDAERLIEESNVSQVVVMDTIPADPKAFHTDKLKRLSVAPMLAELIQAEHFKAHSYIDKVNSREDFKYVHHY</sequence>
<evidence type="ECO:0000256" key="3">
    <source>
        <dbReference type="ARBA" id="ARBA00022741"/>
    </source>
</evidence>
<dbReference type="SUPFAM" id="SSF54211">
    <property type="entry name" value="Ribosomal protein S5 domain 2-like"/>
    <property type="match status" value="1"/>
</dbReference>
<dbReference type="GO" id="GO:0000287">
    <property type="term" value="F:magnesium ion binding"/>
    <property type="evidence" value="ECO:0007669"/>
    <property type="project" value="InterPro"/>
</dbReference>
<comment type="similarity">
    <text evidence="1">Belongs to the ribose-phosphate pyrophosphokinase family.</text>
</comment>
<keyword evidence="8" id="KW-1185">Reference proteome</keyword>
<dbReference type="FunFam" id="3.40.50.2020:FF:000070">
    <property type="entry name" value="Ribose-phosphate pyrophosphokinase, putative"/>
    <property type="match status" value="1"/>
</dbReference>
<keyword evidence="5" id="KW-0143">Chaperone</keyword>
<name>A0A9W6WJ06_9STRA</name>
<dbReference type="InterPro" id="IPR020568">
    <property type="entry name" value="Ribosomal_Su5_D2-typ_SF"/>
</dbReference>
<dbReference type="FunFam" id="3.30.565.10:FF:000021">
    <property type="entry name" value="Heat shock protein 75 kDa, mitochondrial"/>
    <property type="match status" value="1"/>
</dbReference>
<dbReference type="EMBL" id="BSXW01000212">
    <property type="protein sequence ID" value="GMF14994.1"/>
    <property type="molecule type" value="Genomic_DNA"/>
</dbReference>
<dbReference type="Gene3D" id="3.30.230.80">
    <property type="match status" value="1"/>
</dbReference>
<dbReference type="GO" id="GO:0009165">
    <property type="term" value="P:nucleotide biosynthetic process"/>
    <property type="evidence" value="ECO:0007669"/>
    <property type="project" value="InterPro"/>
</dbReference>
<dbReference type="Proteomes" id="UP001165083">
    <property type="component" value="Unassembled WGS sequence"/>
</dbReference>
<dbReference type="Pfam" id="PF14572">
    <property type="entry name" value="Pribosyl_synth"/>
    <property type="match status" value="1"/>
</dbReference>
<dbReference type="NCBIfam" id="NF003555">
    <property type="entry name" value="PRK05218.1"/>
    <property type="match status" value="1"/>
</dbReference>
<dbReference type="Gene3D" id="3.40.50.2020">
    <property type="match status" value="1"/>
</dbReference>
<dbReference type="InterPro" id="IPR001404">
    <property type="entry name" value="Hsp90_fam"/>
</dbReference>
<dbReference type="SUPFAM" id="SSF53271">
    <property type="entry name" value="PRTase-like"/>
    <property type="match status" value="1"/>
</dbReference>
<dbReference type="FunFam" id="3.40.50.11260:FF:000004">
    <property type="entry name" value="Heat shock protein 75 mitochondrial"/>
    <property type="match status" value="1"/>
</dbReference>
<dbReference type="GO" id="GO:0140662">
    <property type="term" value="F:ATP-dependent protein folding chaperone"/>
    <property type="evidence" value="ECO:0007669"/>
    <property type="project" value="InterPro"/>
</dbReference>
<dbReference type="OrthoDB" id="28737at2759"/>
<dbReference type="SUPFAM" id="SSF55874">
    <property type="entry name" value="ATPase domain of HSP90 chaperone/DNA topoisomerase II/histidine kinase"/>
    <property type="match status" value="1"/>
</dbReference>
<dbReference type="HAMAP" id="MF_00505">
    <property type="entry name" value="HSP90"/>
    <property type="match status" value="1"/>
</dbReference>
<organism evidence="7 8">
    <name type="scientific">Phytophthora lilii</name>
    <dbReference type="NCBI Taxonomy" id="2077276"/>
    <lineage>
        <taxon>Eukaryota</taxon>
        <taxon>Sar</taxon>
        <taxon>Stramenopiles</taxon>
        <taxon>Oomycota</taxon>
        <taxon>Peronosporomycetes</taxon>
        <taxon>Peronosporales</taxon>
        <taxon>Peronosporaceae</taxon>
        <taxon>Phytophthora</taxon>
    </lineage>
</organism>
<protein>
    <submittedName>
        <fullName evidence="7">Unnamed protein product</fullName>
    </submittedName>
</protein>
<evidence type="ECO:0000256" key="1">
    <source>
        <dbReference type="ARBA" id="ARBA00006478"/>
    </source>
</evidence>
<gene>
    <name evidence="7" type="ORF">Plil01_000506000</name>
</gene>
<dbReference type="CDD" id="cd16927">
    <property type="entry name" value="HATPase_Hsp90-like"/>
    <property type="match status" value="1"/>
</dbReference>
<proteinExistence type="inferred from homology"/>
<evidence type="ECO:0000256" key="2">
    <source>
        <dbReference type="ARBA" id="ARBA00008239"/>
    </source>
</evidence>
<evidence type="ECO:0000313" key="7">
    <source>
        <dbReference type="EMBL" id="GMF14994.1"/>
    </source>
</evidence>
<evidence type="ECO:0000256" key="4">
    <source>
        <dbReference type="ARBA" id="ARBA00022840"/>
    </source>
</evidence>
<evidence type="ECO:0000256" key="6">
    <source>
        <dbReference type="SAM" id="MobiDB-lite"/>
    </source>
</evidence>
<dbReference type="InterPro" id="IPR000836">
    <property type="entry name" value="PRTase_dom"/>
</dbReference>
<dbReference type="Pfam" id="PF13589">
    <property type="entry name" value="HATPase_c_3"/>
    <property type="match status" value="1"/>
</dbReference>
<dbReference type="InterPro" id="IPR036890">
    <property type="entry name" value="HATPase_C_sf"/>
</dbReference>
<evidence type="ECO:0000256" key="5">
    <source>
        <dbReference type="ARBA" id="ARBA00023186"/>
    </source>
</evidence>
<dbReference type="Gene3D" id="3.40.50.11260">
    <property type="match status" value="1"/>
</dbReference>
<dbReference type="Gene3D" id="3.30.565.10">
    <property type="entry name" value="Histidine kinase-like ATPase, C-terminal domain"/>
    <property type="match status" value="1"/>
</dbReference>
<dbReference type="InterPro" id="IPR020575">
    <property type="entry name" value="Hsp90_N"/>
</dbReference>
<dbReference type="PRINTS" id="PR00775">
    <property type="entry name" value="HEATSHOCK90"/>
</dbReference>
<reference evidence="7" key="1">
    <citation type="submission" date="2023-04" db="EMBL/GenBank/DDBJ databases">
        <title>Phytophthora lilii NBRC 32176.</title>
        <authorList>
            <person name="Ichikawa N."/>
            <person name="Sato H."/>
            <person name="Tonouchi N."/>
        </authorList>
    </citation>
    <scope>NUCLEOTIDE SEQUENCE</scope>
    <source>
        <strain evidence="7">NBRC 32176</strain>
    </source>
</reference>